<evidence type="ECO:0000256" key="7">
    <source>
        <dbReference type="ARBA" id="ARBA00023180"/>
    </source>
</evidence>
<dbReference type="AlphaFoldDB" id="A0A3N0XTD5"/>
<dbReference type="InterPro" id="IPR000276">
    <property type="entry name" value="GPCR_Rhodpsn"/>
</dbReference>
<keyword evidence="3 9" id="KW-1133">Transmembrane helix</keyword>
<feature type="transmembrane region" description="Helical" evidence="9">
    <location>
        <begin position="134"/>
        <end position="157"/>
    </location>
</feature>
<reference evidence="11 12" key="1">
    <citation type="submission" date="2018-10" db="EMBL/GenBank/DDBJ databases">
        <title>Genome assembly for a Yunnan-Guizhou Plateau 3E fish, Anabarilius grahami (Regan), and its evolutionary and genetic applications.</title>
        <authorList>
            <person name="Jiang W."/>
        </authorList>
    </citation>
    <scope>NUCLEOTIDE SEQUENCE [LARGE SCALE GENOMIC DNA]</scope>
    <source>
        <strain evidence="11">AG-KIZ</strain>
        <tissue evidence="11">Muscle</tissue>
    </source>
</reference>
<evidence type="ECO:0000256" key="1">
    <source>
        <dbReference type="ARBA" id="ARBA00004141"/>
    </source>
</evidence>
<dbReference type="EMBL" id="RJVU01061862">
    <property type="protein sequence ID" value="ROJ30591.1"/>
    <property type="molecule type" value="Genomic_DNA"/>
</dbReference>
<comment type="subcellular location">
    <subcellularLocation>
        <location evidence="1">Membrane</location>
        <topology evidence="1">Multi-pass membrane protein</topology>
    </subcellularLocation>
</comment>
<protein>
    <submittedName>
        <fullName evidence="11">G-protein coupled receptor 4</fullName>
    </submittedName>
</protein>
<evidence type="ECO:0000256" key="8">
    <source>
        <dbReference type="ARBA" id="ARBA00023224"/>
    </source>
</evidence>
<dbReference type="Pfam" id="PF00001">
    <property type="entry name" value="7tm_1"/>
    <property type="match status" value="1"/>
</dbReference>
<gene>
    <name evidence="11" type="ORF">DPX16_3839</name>
</gene>
<keyword evidence="7" id="KW-0325">Glycoprotein</keyword>
<name>A0A3N0XTD5_ANAGA</name>
<evidence type="ECO:0000313" key="11">
    <source>
        <dbReference type="EMBL" id="ROJ30591.1"/>
    </source>
</evidence>
<dbReference type="PROSITE" id="PS50262">
    <property type="entry name" value="G_PROTEIN_RECEP_F1_2"/>
    <property type="match status" value="1"/>
</dbReference>
<evidence type="ECO:0000313" key="12">
    <source>
        <dbReference type="Proteomes" id="UP000281406"/>
    </source>
</evidence>
<dbReference type="PRINTS" id="PR00237">
    <property type="entry name" value="GPCRRHODOPSN"/>
</dbReference>
<dbReference type="InterPro" id="IPR017452">
    <property type="entry name" value="GPCR_Rhodpsn_7TM"/>
</dbReference>
<evidence type="ECO:0000256" key="3">
    <source>
        <dbReference type="ARBA" id="ARBA00022989"/>
    </source>
</evidence>
<evidence type="ECO:0000256" key="4">
    <source>
        <dbReference type="ARBA" id="ARBA00023040"/>
    </source>
</evidence>
<accession>A0A3N0XTD5</accession>
<keyword evidence="6 11" id="KW-0675">Receptor</keyword>
<organism evidence="11 12">
    <name type="scientific">Anabarilius grahami</name>
    <name type="common">Kanglang fish</name>
    <name type="synonym">Barilius grahami</name>
    <dbReference type="NCBI Taxonomy" id="495550"/>
    <lineage>
        <taxon>Eukaryota</taxon>
        <taxon>Metazoa</taxon>
        <taxon>Chordata</taxon>
        <taxon>Craniata</taxon>
        <taxon>Vertebrata</taxon>
        <taxon>Euteleostomi</taxon>
        <taxon>Actinopterygii</taxon>
        <taxon>Neopterygii</taxon>
        <taxon>Teleostei</taxon>
        <taxon>Ostariophysi</taxon>
        <taxon>Cypriniformes</taxon>
        <taxon>Xenocyprididae</taxon>
        <taxon>Xenocypridinae</taxon>
        <taxon>Xenocypridinae incertae sedis</taxon>
        <taxon>Anabarilius</taxon>
    </lineage>
</organism>
<evidence type="ECO:0000256" key="2">
    <source>
        <dbReference type="ARBA" id="ARBA00022692"/>
    </source>
</evidence>
<dbReference type="GO" id="GO:0007200">
    <property type="term" value="P:phospholipase C-activating G protein-coupled receptor signaling pathway"/>
    <property type="evidence" value="ECO:0007669"/>
    <property type="project" value="TreeGrafter"/>
</dbReference>
<feature type="transmembrane region" description="Helical" evidence="9">
    <location>
        <begin position="163"/>
        <end position="188"/>
    </location>
</feature>
<dbReference type="GO" id="GO:0004930">
    <property type="term" value="F:G protein-coupled receptor activity"/>
    <property type="evidence" value="ECO:0007669"/>
    <property type="project" value="UniProtKB-KW"/>
</dbReference>
<keyword evidence="12" id="KW-1185">Reference proteome</keyword>
<dbReference type="OrthoDB" id="8747610at2759"/>
<proteinExistence type="predicted"/>
<dbReference type="GO" id="GO:0035025">
    <property type="term" value="P:positive regulation of Rho protein signal transduction"/>
    <property type="evidence" value="ECO:0007669"/>
    <property type="project" value="TreeGrafter"/>
</dbReference>
<evidence type="ECO:0000256" key="9">
    <source>
        <dbReference type="SAM" id="Phobius"/>
    </source>
</evidence>
<keyword evidence="2 9" id="KW-0812">Transmembrane</keyword>
<dbReference type="SUPFAM" id="SSF81321">
    <property type="entry name" value="Family A G protein-coupled receptor-like"/>
    <property type="match status" value="1"/>
</dbReference>
<comment type="caution">
    <text evidence="11">The sequence shown here is derived from an EMBL/GenBank/DDBJ whole genome shotgun (WGS) entry which is preliminary data.</text>
</comment>
<keyword evidence="8" id="KW-0807">Transducer</keyword>
<dbReference type="Proteomes" id="UP000281406">
    <property type="component" value="Unassembled WGS sequence"/>
</dbReference>
<feature type="transmembrane region" description="Helical" evidence="9">
    <location>
        <begin position="27"/>
        <end position="49"/>
    </location>
</feature>
<keyword evidence="5 9" id="KW-0472">Membrane</keyword>
<feature type="transmembrane region" description="Helical" evidence="9">
    <location>
        <begin position="244"/>
        <end position="265"/>
    </location>
</feature>
<evidence type="ECO:0000256" key="5">
    <source>
        <dbReference type="ARBA" id="ARBA00023136"/>
    </source>
</evidence>
<dbReference type="Gene3D" id="1.20.1070.10">
    <property type="entry name" value="Rhodopsin 7-helix transmembrane proteins"/>
    <property type="match status" value="1"/>
</dbReference>
<feature type="transmembrane region" description="Helical" evidence="9">
    <location>
        <begin position="87"/>
        <end position="106"/>
    </location>
</feature>
<feature type="domain" description="G-protein coupled receptors family 1 profile" evidence="10">
    <location>
        <begin position="40"/>
        <end position="264"/>
    </location>
</feature>
<evidence type="ECO:0000256" key="6">
    <source>
        <dbReference type="ARBA" id="ARBA00023170"/>
    </source>
</evidence>
<feature type="transmembrane region" description="Helical" evidence="9">
    <location>
        <begin position="209"/>
        <end position="238"/>
    </location>
</feature>
<sequence length="277" mass="31362">MNNLTVNFTSAASMNSTTQLSLNIMDIVVYGFNLLVGLPTHCCVIWLIVTGKGSGVALEFFNLNLSVCELATCLNCLFFILSNWFPSISPLAIFFVGLGITGRPLFQCMISVERYLAVVHPVTFLKFKPLRYKVICSIAVWIITFGSCSVCMITMLANLYTYTWFFLMQLLLYISIQLFFCLTVLRALKQSGPGEKGREKEEENQVKRRAFYLILIITVNMFVIYLPFIIAALFTLVAQMFIQVLWNIGFVFFALAGFLQPVLYLHRFGKLSCLCSP</sequence>
<keyword evidence="4" id="KW-0297">G-protein coupled receptor</keyword>
<dbReference type="GO" id="GO:0005886">
    <property type="term" value="C:plasma membrane"/>
    <property type="evidence" value="ECO:0007669"/>
    <property type="project" value="TreeGrafter"/>
</dbReference>
<dbReference type="PANTHER" id="PTHR24232:SF85">
    <property type="entry name" value="G-PROTEIN COUPLED RECEPTOR 4"/>
    <property type="match status" value="1"/>
</dbReference>
<dbReference type="PANTHER" id="PTHR24232">
    <property type="entry name" value="G-PROTEIN COUPLED RECEPTOR"/>
    <property type="match status" value="1"/>
</dbReference>
<evidence type="ECO:0000259" key="10">
    <source>
        <dbReference type="PROSITE" id="PS50262"/>
    </source>
</evidence>